<dbReference type="PANTHER" id="PTHR42700">
    <property type="entry name" value="SULFATE ADENYLYLTRANSFERASE"/>
    <property type="match status" value="1"/>
</dbReference>
<gene>
    <name evidence="8" type="primary">cysC</name>
    <name evidence="8" type="ORF">GT020_12150</name>
</gene>
<reference evidence="8 9" key="1">
    <citation type="submission" date="2020-01" db="EMBL/GenBank/DDBJ databases">
        <title>Glutamicibacter soli M275.</title>
        <authorList>
            <person name="Meng X."/>
        </authorList>
    </citation>
    <scope>NUCLEOTIDE SEQUENCE [LARGE SCALE GENOMIC DNA]</scope>
    <source>
        <strain evidence="8 9">M275</strain>
    </source>
</reference>
<dbReference type="Pfam" id="PF01583">
    <property type="entry name" value="APS_kinase"/>
    <property type="match status" value="1"/>
</dbReference>
<dbReference type="GO" id="GO:0004020">
    <property type="term" value="F:adenylylsulfate kinase activity"/>
    <property type="evidence" value="ECO:0007669"/>
    <property type="project" value="UniProtKB-EC"/>
</dbReference>
<comment type="caution">
    <text evidence="8">The sequence shown here is derived from an EMBL/GenBank/DDBJ whole genome shotgun (WGS) entry which is preliminary data.</text>
</comment>
<keyword evidence="6 8" id="KW-0418">Kinase</keyword>
<dbReference type="InterPro" id="IPR027417">
    <property type="entry name" value="P-loop_NTPase"/>
</dbReference>
<evidence type="ECO:0000256" key="4">
    <source>
        <dbReference type="ARBA" id="ARBA00022741"/>
    </source>
</evidence>
<dbReference type="RefSeq" id="WP_161449431.1">
    <property type="nucleotide sequence ID" value="NZ_WYDN01000010.1"/>
</dbReference>
<evidence type="ECO:0000256" key="6">
    <source>
        <dbReference type="RuleBase" id="RU004347"/>
    </source>
</evidence>
<evidence type="ECO:0000256" key="2">
    <source>
        <dbReference type="ARBA" id="ARBA00012121"/>
    </source>
</evidence>
<dbReference type="GO" id="GO:0070814">
    <property type="term" value="P:hydrogen sulfide biosynthetic process"/>
    <property type="evidence" value="ECO:0007669"/>
    <property type="project" value="UniProtKB-UniPathway"/>
</dbReference>
<comment type="pathway">
    <text evidence="6">Sulfur metabolism; hydrogen sulfide biosynthesis; sulfite from sulfate: step 2/3.</text>
</comment>
<dbReference type="EC" id="2.7.1.25" evidence="2 6"/>
<evidence type="ECO:0000256" key="5">
    <source>
        <dbReference type="ARBA" id="ARBA00022840"/>
    </source>
</evidence>
<dbReference type="CDD" id="cd02027">
    <property type="entry name" value="APSK"/>
    <property type="match status" value="1"/>
</dbReference>
<organism evidence="8 9">
    <name type="scientific">Glutamicibacter soli</name>
    <dbReference type="NCBI Taxonomy" id="453836"/>
    <lineage>
        <taxon>Bacteria</taxon>
        <taxon>Bacillati</taxon>
        <taxon>Actinomycetota</taxon>
        <taxon>Actinomycetes</taxon>
        <taxon>Micrococcales</taxon>
        <taxon>Micrococcaceae</taxon>
        <taxon>Glutamicibacter</taxon>
    </lineage>
</organism>
<accession>A0A6L9G886</accession>
<dbReference type="InterPro" id="IPR059117">
    <property type="entry name" value="APS_kinase_dom"/>
</dbReference>
<feature type="domain" description="APS kinase" evidence="7">
    <location>
        <begin position="207"/>
        <end position="358"/>
    </location>
</feature>
<evidence type="ECO:0000256" key="1">
    <source>
        <dbReference type="ARBA" id="ARBA00001823"/>
    </source>
</evidence>
<name>A0A6L9G886_9MICC</name>
<dbReference type="GO" id="GO:0005524">
    <property type="term" value="F:ATP binding"/>
    <property type="evidence" value="ECO:0007669"/>
    <property type="project" value="UniProtKB-KW"/>
</dbReference>
<dbReference type="SUPFAM" id="SSF52540">
    <property type="entry name" value="P-loop containing nucleoside triphosphate hydrolases"/>
    <property type="match status" value="1"/>
</dbReference>
<dbReference type="NCBIfam" id="NF003013">
    <property type="entry name" value="PRK03846.1"/>
    <property type="match status" value="1"/>
</dbReference>
<evidence type="ECO:0000313" key="8">
    <source>
        <dbReference type="EMBL" id="NAZ16805.1"/>
    </source>
</evidence>
<comment type="catalytic activity">
    <reaction evidence="1 6">
        <text>adenosine 5'-phosphosulfate + ATP = 3'-phosphoadenylyl sulfate + ADP + H(+)</text>
        <dbReference type="Rhea" id="RHEA:24152"/>
        <dbReference type="ChEBI" id="CHEBI:15378"/>
        <dbReference type="ChEBI" id="CHEBI:30616"/>
        <dbReference type="ChEBI" id="CHEBI:58243"/>
        <dbReference type="ChEBI" id="CHEBI:58339"/>
        <dbReference type="ChEBI" id="CHEBI:456216"/>
        <dbReference type="EC" id="2.7.1.25"/>
    </reaction>
</comment>
<dbReference type="GO" id="GO:0005737">
    <property type="term" value="C:cytoplasm"/>
    <property type="evidence" value="ECO:0007669"/>
    <property type="project" value="TreeGrafter"/>
</dbReference>
<evidence type="ECO:0000259" key="7">
    <source>
        <dbReference type="Pfam" id="PF01583"/>
    </source>
</evidence>
<dbReference type="GO" id="GO:0010134">
    <property type="term" value="P:sulfate assimilation via adenylyl sulfate reduction"/>
    <property type="evidence" value="ECO:0007669"/>
    <property type="project" value="TreeGrafter"/>
</dbReference>
<dbReference type="NCBIfam" id="TIGR00455">
    <property type="entry name" value="apsK"/>
    <property type="match status" value="1"/>
</dbReference>
<sequence length="377" mass="40425">MRELSGVELRGPLVQIDGALLDELELLLGGLQRDTPAHGAATFHDRLARQVGERTDFSRLTLADADGTPLAEARWATGDERLQLTRLAEAEHGPGREFRLTTPLTGAAGVVLMDRAPSLAQLASLKGLMSAGDVLLLVAGSTDASSSSYARLLSELQAAGHLLPGVRVAHVVVPEHCDMGQVLARLDAPVLRDLRGKESTAHGETGGIVVMFTGLSGSGKSTLARSVRERLQHQHLRPVLLDGDDVRRFVSKGLGFSREDRETNVERIGWIGARVAEAGGIALCAPIAPFDETRKRVRELAEQAGATFHLVHVSTPLQVCETRDRKGLYAQARAGDIKDFTGIDSPYEVPSAPALRLDLGSLTLQDATDQVLALMEK</sequence>
<evidence type="ECO:0000256" key="3">
    <source>
        <dbReference type="ARBA" id="ARBA00022679"/>
    </source>
</evidence>
<protein>
    <recommendedName>
        <fullName evidence="2 6">Adenylyl-sulfate kinase</fullName>
        <ecNumber evidence="2 6">2.7.1.25</ecNumber>
    </recommendedName>
</protein>
<dbReference type="PANTHER" id="PTHR42700:SF1">
    <property type="entry name" value="SULFATE ADENYLYLTRANSFERASE"/>
    <property type="match status" value="1"/>
</dbReference>
<comment type="function">
    <text evidence="6">Catalyzes the synthesis of activated sulfate.</text>
</comment>
<dbReference type="EMBL" id="WYDN01000010">
    <property type="protein sequence ID" value="NAZ16805.1"/>
    <property type="molecule type" value="Genomic_DNA"/>
</dbReference>
<dbReference type="GO" id="GO:0004781">
    <property type="term" value="F:sulfate adenylyltransferase (ATP) activity"/>
    <property type="evidence" value="ECO:0007669"/>
    <property type="project" value="TreeGrafter"/>
</dbReference>
<dbReference type="AlphaFoldDB" id="A0A6L9G886"/>
<comment type="similarity">
    <text evidence="6">Belongs to the APS kinase family.</text>
</comment>
<dbReference type="InterPro" id="IPR050512">
    <property type="entry name" value="Sulf_AdTrans/APS_kinase"/>
</dbReference>
<keyword evidence="4 6" id="KW-0547">Nucleotide-binding</keyword>
<evidence type="ECO:0000313" key="9">
    <source>
        <dbReference type="Proteomes" id="UP000477543"/>
    </source>
</evidence>
<keyword evidence="3 6" id="KW-0808">Transferase</keyword>
<keyword evidence="5 6" id="KW-0067">ATP-binding</keyword>
<dbReference type="GO" id="GO:0019379">
    <property type="term" value="P:sulfate assimilation, phosphoadenylyl sulfate reduction by phosphoadenylyl-sulfate reductase (thioredoxin)"/>
    <property type="evidence" value="ECO:0007669"/>
    <property type="project" value="TreeGrafter"/>
</dbReference>
<dbReference type="Proteomes" id="UP000477543">
    <property type="component" value="Unassembled WGS sequence"/>
</dbReference>
<dbReference type="InterPro" id="IPR002891">
    <property type="entry name" value="APS"/>
</dbReference>
<dbReference type="UniPathway" id="UPA00140">
    <property type="reaction ID" value="UER00205"/>
</dbReference>
<proteinExistence type="inferred from homology"/>
<dbReference type="Gene3D" id="3.40.50.300">
    <property type="entry name" value="P-loop containing nucleotide triphosphate hydrolases"/>
    <property type="match status" value="1"/>
</dbReference>